<sequence length="281" mass="30498">MKKLLFVAFLGLMTAGATAQIETPAPSPAAKVMQTVGLTDVTLEYSRPAMRGRTIMGDLVPYGAMWRTGANANTTVEFSTPVTVAGTELKAGKYAVYTKPTASTWEVYFYTDTNNWGTPQKWDDSKVAAKATAKAQMSNMPAESFTMGINHLSNDGAHLTMQWDKTYVAVPFTVPANETVLASIDKMMAGPGMGDYYAAAVYLSSTGQSLDKAKSYMDKAMSMNKDPKFWQLRQQSLLLAKVGDKKGAIKAAQASLKGAKEAKNQDYVKMNTDSLKEWGAM</sequence>
<keyword evidence="1" id="KW-0732">Signal</keyword>
<organism evidence="2 3">
    <name type="scientific">Dokdonia donghaensis DSW-1</name>
    <dbReference type="NCBI Taxonomy" id="1300343"/>
    <lineage>
        <taxon>Bacteria</taxon>
        <taxon>Pseudomonadati</taxon>
        <taxon>Bacteroidota</taxon>
        <taxon>Flavobacteriia</taxon>
        <taxon>Flavobacteriales</taxon>
        <taxon>Flavobacteriaceae</taxon>
        <taxon>Dokdonia</taxon>
    </lineage>
</organism>
<dbReference type="AlphaFoldDB" id="A0A0A2GX25"/>
<reference evidence="2 3" key="1">
    <citation type="submission" date="2014-10" db="EMBL/GenBank/DDBJ databases">
        <title>Draft genome sequence of the proteorhodopsin-containing marine bacterium Dokdonia donghaensis.</title>
        <authorList>
            <person name="Gomez-Consarnau L."/>
            <person name="Gonzalez J.M."/>
            <person name="Riedel T."/>
            <person name="Jaenicke S."/>
            <person name="Wagner-Doebler I."/>
            <person name="Fuhrman J.A."/>
        </authorList>
    </citation>
    <scope>NUCLEOTIDE SEQUENCE [LARGE SCALE GENOMIC DNA]</scope>
    <source>
        <strain evidence="2 3">DSW-1</strain>
    </source>
</reference>
<dbReference type="RefSeq" id="WP_035328301.1">
    <property type="nucleotide sequence ID" value="NZ_CP015125.1"/>
</dbReference>
<dbReference type="KEGG" id="ddo:I597_1659"/>
<dbReference type="EMBL" id="JSAQ01000001">
    <property type="protein sequence ID" value="KGO07814.1"/>
    <property type="molecule type" value="Genomic_DNA"/>
</dbReference>
<dbReference type="OrthoDB" id="187854at2"/>
<keyword evidence="3" id="KW-1185">Reference proteome</keyword>
<name>A0A0A2GX25_9FLAO</name>
<evidence type="ECO:0000313" key="2">
    <source>
        <dbReference type="EMBL" id="KGO07814.1"/>
    </source>
</evidence>
<evidence type="ECO:0000256" key="1">
    <source>
        <dbReference type="SAM" id="SignalP"/>
    </source>
</evidence>
<dbReference type="InterPro" id="IPR021314">
    <property type="entry name" value="DUF2911"/>
</dbReference>
<protein>
    <submittedName>
        <fullName evidence="2">Dihydrolipoamide dehydrogenase</fullName>
    </submittedName>
</protein>
<dbReference type="PATRIC" id="fig|1300343.5.peg.1665"/>
<accession>A0A0A2GX25</accession>
<comment type="caution">
    <text evidence="2">The sequence shown here is derived from an EMBL/GenBank/DDBJ whole genome shotgun (WGS) entry which is preliminary data.</text>
</comment>
<evidence type="ECO:0000313" key="3">
    <source>
        <dbReference type="Proteomes" id="UP000030140"/>
    </source>
</evidence>
<feature type="signal peptide" evidence="1">
    <location>
        <begin position="1"/>
        <end position="19"/>
    </location>
</feature>
<dbReference type="Proteomes" id="UP000030140">
    <property type="component" value="Unassembled WGS sequence"/>
</dbReference>
<feature type="chain" id="PRO_5001987947" evidence="1">
    <location>
        <begin position="20"/>
        <end position="281"/>
    </location>
</feature>
<gene>
    <name evidence="2" type="ORF">NV36_13870</name>
</gene>
<dbReference type="Pfam" id="PF11138">
    <property type="entry name" value="DUF2911"/>
    <property type="match status" value="1"/>
</dbReference>
<proteinExistence type="predicted"/>